<dbReference type="NCBIfam" id="TIGR03156">
    <property type="entry name" value="GTP_HflX"/>
    <property type="match status" value="1"/>
</dbReference>
<evidence type="ECO:0000256" key="2">
    <source>
        <dbReference type="ARBA" id="ARBA00022723"/>
    </source>
</evidence>
<dbReference type="PANTHER" id="PTHR10229:SF0">
    <property type="entry name" value="GTP-BINDING PROTEIN 6-RELATED"/>
    <property type="match status" value="1"/>
</dbReference>
<dbReference type="PROSITE" id="PS51705">
    <property type="entry name" value="G_HFLX"/>
    <property type="match status" value="1"/>
</dbReference>
<feature type="region of interest" description="Disordered" evidence="9">
    <location>
        <begin position="144"/>
        <end position="164"/>
    </location>
</feature>
<dbReference type="InterPro" id="IPR025121">
    <property type="entry name" value="GTPase_HflX_N"/>
</dbReference>
<name>A0A926DX55_9FIRM</name>
<dbReference type="InterPro" id="IPR042108">
    <property type="entry name" value="GTPase_HflX_N_sf"/>
</dbReference>
<dbReference type="SUPFAM" id="SSF52540">
    <property type="entry name" value="P-loop containing nucleoside triphosphate hydrolases"/>
    <property type="match status" value="1"/>
</dbReference>
<dbReference type="CDD" id="cd01878">
    <property type="entry name" value="HflX"/>
    <property type="match status" value="1"/>
</dbReference>
<keyword evidence="4 8" id="KW-0460">Magnesium</keyword>
<dbReference type="Pfam" id="PF16360">
    <property type="entry name" value="GTP-bdg_M"/>
    <property type="match status" value="1"/>
</dbReference>
<dbReference type="GO" id="GO:0005525">
    <property type="term" value="F:GTP binding"/>
    <property type="evidence" value="ECO:0007669"/>
    <property type="project" value="UniProtKB-UniRule"/>
</dbReference>
<accession>A0A926DX55</accession>
<evidence type="ECO:0000256" key="6">
    <source>
        <dbReference type="HAMAP-Rule" id="MF_00900"/>
    </source>
</evidence>
<feature type="domain" description="Hflx-type G" evidence="10">
    <location>
        <begin position="198"/>
        <end position="360"/>
    </location>
</feature>
<feature type="binding site" evidence="7">
    <location>
        <begin position="338"/>
        <end position="340"/>
    </location>
    <ligand>
        <name>GTP</name>
        <dbReference type="ChEBI" id="CHEBI:37565"/>
    </ligand>
</feature>
<evidence type="ECO:0000256" key="4">
    <source>
        <dbReference type="ARBA" id="ARBA00022842"/>
    </source>
</evidence>
<dbReference type="GO" id="GO:0046872">
    <property type="term" value="F:metal ion binding"/>
    <property type="evidence" value="ECO:0007669"/>
    <property type="project" value="UniProtKB-KW"/>
</dbReference>
<dbReference type="PRINTS" id="PR00326">
    <property type="entry name" value="GTP1OBG"/>
</dbReference>
<dbReference type="Proteomes" id="UP000653127">
    <property type="component" value="Unassembled WGS sequence"/>
</dbReference>
<feature type="binding site" evidence="7">
    <location>
        <begin position="317"/>
        <end position="320"/>
    </location>
    <ligand>
        <name>GTP</name>
        <dbReference type="ChEBI" id="CHEBI:37565"/>
    </ligand>
</feature>
<comment type="function">
    <text evidence="6">GTPase that associates with the 50S ribosomal subunit and may have a role during protein synthesis or ribosome biogenesis.</text>
</comment>
<dbReference type="InterPro" id="IPR027417">
    <property type="entry name" value="P-loop_NTPase"/>
</dbReference>
<keyword evidence="5 6" id="KW-0342">GTP-binding</keyword>
<evidence type="ECO:0000313" key="12">
    <source>
        <dbReference type="Proteomes" id="UP000653127"/>
    </source>
</evidence>
<dbReference type="Gene3D" id="3.40.50.300">
    <property type="entry name" value="P-loop containing nucleotide triphosphate hydrolases"/>
    <property type="match status" value="1"/>
</dbReference>
<evidence type="ECO:0000256" key="9">
    <source>
        <dbReference type="SAM" id="MobiDB-lite"/>
    </source>
</evidence>
<dbReference type="GO" id="GO:0005737">
    <property type="term" value="C:cytoplasm"/>
    <property type="evidence" value="ECO:0007669"/>
    <property type="project" value="UniProtKB-SubCell"/>
</dbReference>
<dbReference type="RefSeq" id="WP_249282955.1">
    <property type="nucleotide sequence ID" value="NZ_JACRST010000010.1"/>
</dbReference>
<dbReference type="Pfam" id="PF13167">
    <property type="entry name" value="GTP-bdg_N"/>
    <property type="match status" value="1"/>
</dbReference>
<feature type="binding site" evidence="7">
    <location>
        <begin position="251"/>
        <end position="254"/>
    </location>
    <ligand>
        <name>GTP</name>
        <dbReference type="ChEBI" id="CHEBI:37565"/>
    </ligand>
</feature>
<feature type="binding site" evidence="7">
    <location>
        <begin position="204"/>
        <end position="211"/>
    </location>
    <ligand>
        <name>GTP</name>
        <dbReference type="ChEBI" id="CHEBI:37565"/>
    </ligand>
</feature>
<keyword evidence="3 6" id="KW-0547">Nucleotide-binding</keyword>
<dbReference type="AlphaFoldDB" id="A0A926DX55"/>
<proteinExistence type="inferred from homology"/>
<feature type="binding site" evidence="8">
    <location>
        <position position="231"/>
    </location>
    <ligand>
        <name>Mg(2+)</name>
        <dbReference type="ChEBI" id="CHEBI:18420"/>
    </ligand>
</feature>
<dbReference type="PIRSF" id="PIRSF006809">
    <property type="entry name" value="GTP-binding_hflX_prd"/>
    <property type="match status" value="1"/>
</dbReference>
<comment type="caution">
    <text evidence="11">The sequence shown here is derived from an EMBL/GenBank/DDBJ whole genome shotgun (WGS) entry which is preliminary data.</text>
</comment>
<dbReference type="InterPro" id="IPR032305">
    <property type="entry name" value="GTP-bd_M"/>
</dbReference>
<comment type="similarity">
    <text evidence="6">Belongs to the TRAFAC class OBG-HflX-like GTPase superfamily. HflX GTPase family.</text>
</comment>
<feature type="binding site" evidence="8">
    <location>
        <position position="211"/>
    </location>
    <ligand>
        <name>Mg(2+)</name>
        <dbReference type="ChEBI" id="CHEBI:18420"/>
    </ligand>
</feature>
<dbReference type="InterPro" id="IPR006073">
    <property type="entry name" value="GTP-bd"/>
</dbReference>
<evidence type="ECO:0000313" key="11">
    <source>
        <dbReference type="EMBL" id="MBC8546880.1"/>
    </source>
</evidence>
<comment type="subunit">
    <text evidence="6">Monomer. Associates with the 50S ribosomal subunit.</text>
</comment>
<comment type="subcellular location">
    <subcellularLocation>
        <location evidence="6">Cytoplasm</location>
    </subcellularLocation>
    <text evidence="6">May associate with membranes.</text>
</comment>
<evidence type="ECO:0000256" key="3">
    <source>
        <dbReference type="ARBA" id="ARBA00022741"/>
    </source>
</evidence>
<gene>
    <name evidence="6 11" type="primary">hflX</name>
    <name evidence="11" type="ORF">H8711_08025</name>
</gene>
<evidence type="ECO:0000259" key="10">
    <source>
        <dbReference type="PROSITE" id="PS51705"/>
    </source>
</evidence>
<evidence type="ECO:0000256" key="7">
    <source>
        <dbReference type="PIRSR" id="PIRSR006809-1"/>
    </source>
</evidence>
<organism evidence="11 12">
    <name type="scientific">Ligaoa zhengdingensis</name>
    <dbReference type="NCBI Taxonomy" id="2763658"/>
    <lineage>
        <taxon>Bacteria</taxon>
        <taxon>Bacillati</taxon>
        <taxon>Bacillota</taxon>
        <taxon>Clostridia</taxon>
        <taxon>Eubacteriales</taxon>
        <taxon>Oscillospiraceae</taxon>
        <taxon>Ligaoa</taxon>
    </lineage>
</organism>
<keyword evidence="12" id="KW-1185">Reference proteome</keyword>
<evidence type="ECO:0000256" key="5">
    <source>
        <dbReference type="ARBA" id="ARBA00023134"/>
    </source>
</evidence>
<dbReference type="HAMAP" id="MF_00900">
    <property type="entry name" value="GTPase_HflX"/>
    <property type="match status" value="1"/>
</dbReference>
<keyword evidence="2 8" id="KW-0479">Metal-binding</keyword>
<dbReference type="PANTHER" id="PTHR10229">
    <property type="entry name" value="GTP-BINDING PROTEIN HFLX"/>
    <property type="match status" value="1"/>
</dbReference>
<keyword evidence="1 6" id="KW-0963">Cytoplasm</keyword>
<dbReference type="InterPro" id="IPR030394">
    <property type="entry name" value="G_HFLX_dom"/>
</dbReference>
<sequence length="414" mass="45418">MYENKQDPQRALLVSVDAGEFDAETSLAELEELAGTAGAEVVAKVCQRRPEYDTATLIGSGRLDEIRQFAEKNEVDLLIFDHELTASQIRNISDATGVDVIDRTMLILDIFAQRARTSEGRVQVELAQLRYRLPRLGGQGHALSRLGGGIGTRGPGESKLESDRRHIRRRIQALEEQLAELERRRVRQRARRRKDGVPTVAIVGYTNVGKSTLLNALTDAGVLAEDKLFATLDPTARALTLPDGRTVMLVDTVGLVRRLPHHLVEAFHSTLEEAAEADLLLNVCDVSSDEVREQIDVTERLMAELGAEATPVVTVLNKCDRLAGFEPIAALGGNVLVSAKTGFGLDALLQKVAERLEATQVRMRLAIPYDQGGLLAEIRAGGRIFSEQYTGEGTEIDALVDKKILSRVQVYQVP</sequence>
<reference evidence="11" key="1">
    <citation type="submission" date="2020-08" db="EMBL/GenBank/DDBJ databases">
        <title>Genome public.</title>
        <authorList>
            <person name="Liu C."/>
            <person name="Sun Q."/>
        </authorList>
    </citation>
    <scope>NUCLEOTIDE SEQUENCE</scope>
    <source>
        <strain evidence="11">NSJ-31</strain>
    </source>
</reference>
<dbReference type="GO" id="GO:0003924">
    <property type="term" value="F:GTPase activity"/>
    <property type="evidence" value="ECO:0007669"/>
    <property type="project" value="UniProtKB-UniRule"/>
</dbReference>
<feature type="binding site" evidence="7">
    <location>
        <begin position="229"/>
        <end position="233"/>
    </location>
    <ligand>
        <name>GTP</name>
        <dbReference type="ChEBI" id="CHEBI:37565"/>
    </ligand>
</feature>
<dbReference type="EMBL" id="JACRST010000010">
    <property type="protein sequence ID" value="MBC8546880.1"/>
    <property type="molecule type" value="Genomic_DNA"/>
</dbReference>
<dbReference type="Pfam" id="PF01926">
    <property type="entry name" value="MMR_HSR1"/>
    <property type="match status" value="1"/>
</dbReference>
<evidence type="ECO:0000256" key="1">
    <source>
        <dbReference type="ARBA" id="ARBA00022490"/>
    </source>
</evidence>
<dbReference type="InterPro" id="IPR016496">
    <property type="entry name" value="GTPase_HflX"/>
</dbReference>
<dbReference type="GO" id="GO:0043022">
    <property type="term" value="F:ribosome binding"/>
    <property type="evidence" value="ECO:0007669"/>
    <property type="project" value="TreeGrafter"/>
</dbReference>
<dbReference type="Gene3D" id="6.10.250.2860">
    <property type="match status" value="1"/>
</dbReference>
<dbReference type="FunFam" id="3.40.50.11060:FF:000001">
    <property type="entry name" value="GTPase HflX"/>
    <property type="match status" value="1"/>
</dbReference>
<protein>
    <recommendedName>
        <fullName evidence="6">GTPase HflX</fullName>
    </recommendedName>
    <alternativeName>
        <fullName evidence="6">GTP-binding protein HflX</fullName>
    </alternativeName>
</protein>
<comment type="cofactor">
    <cofactor evidence="8">
        <name>Mg(2+)</name>
        <dbReference type="ChEBI" id="CHEBI:18420"/>
    </cofactor>
</comment>
<dbReference type="Gene3D" id="3.40.50.11060">
    <property type="entry name" value="GTPase HflX, N-terminal domain"/>
    <property type="match status" value="1"/>
</dbReference>
<evidence type="ECO:0000256" key="8">
    <source>
        <dbReference type="PIRSR" id="PIRSR006809-2"/>
    </source>
</evidence>